<dbReference type="PANTHER" id="PTHR35175:SF2">
    <property type="entry name" value="DUF1289 DOMAIN-CONTAINING PROTEIN"/>
    <property type="match status" value="1"/>
</dbReference>
<dbReference type="PANTHER" id="PTHR35175">
    <property type="entry name" value="DUF1289 DOMAIN-CONTAINING PROTEIN"/>
    <property type="match status" value="1"/>
</dbReference>
<keyword evidence="2" id="KW-1185">Reference proteome</keyword>
<protein>
    <submittedName>
        <fullName evidence="1">DUF1289 domain-containing protein</fullName>
    </submittedName>
</protein>
<accession>A0ABX4YJE4</accession>
<dbReference type="Proteomes" id="UP000094669">
    <property type="component" value="Unassembled WGS sequence"/>
</dbReference>
<proteinExistence type="predicted"/>
<dbReference type="InterPro" id="IPR010710">
    <property type="entry name" value="DUF1289"/>
</dbReference>
<name>A0ABX4YJE4_9LEPT</name>
<comment type="caution">
    <text evidence="1">The sequence shown here is derived from an EMBL/GenBank/DDBJ whole genome shotgun (WGS) entry which is preliminary data.</text>
</comment>
<reference evidence="1" key="1">
    <citation type="submission" date="2018-01" db="EMBL/GenBank/DDBJ databases">
        <title>Genomic characterization of Leptospira inadai serogroup Lyme isolated from captured rat in Brazil and comparative analysis with human reference strain.</title>
        <authorList>
            <person name="Moreno L.Z."/>
            <person name="Loureiro A.P."/>
            <person name="Miraglia F."/>
            <person name="Kremer F.S."/>
            <person name="Eslabao M.R."/>
            <person name="Dellagostin O.A."/>
            <person name="Lilenbaum W."/>
            <person name="Moreno A.M."/>
        </authorList>
    </citation>
    <scope>NUCLEOTIDE SEQUENCE [LARGE SCALE GENOMIC DNA]</scope>
    <source>
        <strain evidence="1">M34/99</strain>
    </source>
</reference>
<evidence type="ECO:0000313" key="1">
    <source>
        <dbReference type="EMBL" id="PNV75384.1"/>
    </source>
</evidence>
<gene>
    <name evidence="1" type="ORF">BES34_009015</name>
</gene>
<evidence type="ECO:0000313" key="2">
    <source>
        <dbReference type="Proteomes" id="UP000094669"/>
    </source>
</evidence>
<organism evidence="1 2">
    <name type="scientific">Leptospira inadai serovar Lyme</name>
    <dbReference type="NCBI Taxonomy" id="293084"/>
    <lineage>
        <taxon>Bacteria</taxon>
        <taxon>Pseudomonadati</taxon>
        <taxon>Spirochaetota</taxon>
        <taxon>Spirochaetia</taxon>
        <taxon>Leptospirales</taxon>
        <taxon>Leptospiraceae</taxon>
        <taxon>Leptospira</taxon>
    </lineage>
</organism>
<dbReference type="Pfam" id="PF06945">
    <property type="entry name" value="DUF1289"/>
    <property type="match status" value="1"/>
</dbReference>
<dbReference type="EMBL" id="MCRM02000007">
    <property type="protein sequence ID" value="PNV75384.1"/>
    <property type="molecule type" value="Genomic_DNA"/>
</dbReference>
<sequence length="61" mass="7020">MIVRSPCIKLCQMDPVTGLCEGCFRTLQEIGMWTSYSEEERKQIRIELQKRKESIASSNAP</sequence>